<dbReference type="InterPro" id="IPR053738">
    <property type="entry name" value="Lambda_capsid_assembly"/>
</dbReference>
<dbReference type="Proteomes" id="UP000587880">
    <property type="component" value="Unassembled WGS sequence"/>
</dbReference>
<name>A0A7X9SMG1_CLOBE</name>
<dbReference type="InterPro" id="IPR005564">
    <property type="entry name" value="Major_capsid_GpE"/>
</dbReference>
<reference evidence="1 2" key="1">
    <citation type="submission" date="2020-04" db="EMBL/GenBank/DDBJ databases">
        <authorList>
            <person name="Hitch T.C.A."/>
            <person name="Wylensek D."/>
            <person name="Clavel T."/>
        </authorList>
    </citation>
    <scope>NUCLEOTIDE SEQUENCE [LARGE SCALE GENOMIC DNA]</scope>
    <source>
        <strain evidence="1 2">WB01_NA02</strain>
    </source>
</reference>
<dbReference type="RefSeq" id="WP_168981562.1">
    <property type="nucleotide sequence ID" value="NZ_JABAGD010000010.1"/>
</dbReference>
<evidence type="ECO:0000313" key="2">
    <source>
        <dbReference type="Proteomes" id="UP000587880"/>
    </source>
</evidence>
<protein>
    <submittedName>
        <fullName evidence="1">Major capsid protein E</fullName>
    </submittedName>
</protein>
<comment type="caution">
    <text evidence="1">The sequence shown here is derived from an EMBL/GenBank/DDBJ whole genome shotgun (WGS) entry which is preliminary data.</text>
</comment>
<gene>
    <name evidence="1" type="ORF">HF849_07295</name>
</gene>
<dbReference type="Pfam" id="PF03864">
    <property type="entry name" value="Phage_cap_E"/>
    <property type="match status" value="1"/>
</dbReference>
<accession>A0A7X9SMG1</accession>
<proteinExistence type="predicted"/>
<dbReference type="EMBL" id="JABAGD010000010">
    <property type="protein sequence ID" value="NMF04568.1"/>
    <property type="molecule type" value="Genomic_DNA"/>
</dbReference>
<organism evidence="1 2">
    <name type="scientific">Clostridium beijerinckii</name>
    <name type="common">Clostridium MP</name>
    <dbReference type="NCBI Taxonomy" id="1520"/>
    <lineage>
        <taxon>Bacteria</taxon>
        <taxon>Bacillati</taxon>
        <taxon>Bacillota</taxon>
        <taxon>Clostridia</taxon>
        <taxon>Eubacteriales</taxon>
        <taxon>Clostridiaceae</taxon>
        <taxon>Clostridium</taxon>
    </lineage>
</organism>
<dbReference type="Gene3D" id="3.90.1690.10">
    <property type="entry name" value="phage-related protein like domain"/>
    <property type="match status" value="1"/>
</dbReference>
<dbReference type="AlphaFoldDB" id="A0A7X9SMG1"/>
<sequence>MPRLEEVFNTEELINYFKERQVTPMLGESLFPERKIQDIEFDMILGTGGLPVSAEVHAFDTKTQIASREAIEKGVASLALIKRQIKLTEKEIIKVQSPRSNAELNFVLSQLYNDAEKMTDSVKVRVESMRMELLSSGKIAINENNIKVTIDYKVPSDNQKTFTWKTPSTDTPLDDLTTLADTVETTSGYRPTRALTSRKIVKTICNCDSVRKAIYGVNSDKIVTLAALNELLVQLDLPQFLVYEGKYKKEGAKGFTTNRYFPENKIAMFGDDTLGETIYGLTAEEVKLIGDGKMEEASMLDNKIFVGTYTSIDPVGEFTKAVATALPTLPHGEELGIGTISFS</sequence>
<evidence type="ECO:0000313" key="1">
    <source>
        <dbReference type="EMBL" id="NMF04568.1"/>
    </source>
</evidence>